<gene>
    <name evidence="2" type="ORF">AZE42_13501</name>
</gene>
<evidence type="ECO:0000256" key="1">
    <source>
        <dbReference type="SAM" id="MobiDB-lite"/>
    </source>
</evidence>
<evidence type="ECO:0000313" key="3">
    <source>
        <dbReference type="Proteomes" id="UP000183567"/>
    </source>
</evidence>
<protein>
    <submittedName>
        <fullName evidence="2">Uncharacterized protein</fullName>
    </submittedName>
</protein>
<accession>A0A1J8QV18</accession>
<sequence length="59" mass="6453">MSTNTKIDEPHENNSSGGKDDCADDASAIELTESENEAETVGEDEIEPPLLIPDKVKWH</sequence>
<dbReference type="EMBL" id="LVVM01003092">
    <property type="protein sequence ID" value="OJA15508.1"/>
    <property type="molecule type" value="Genomic_DNA"/>
</dbReference>
<name>A0A1J8QV18_9AGAM</name>
<feature type="compositionally biased region" description="Basic and acidic residues" evidence="1">
    <location>
        <begin position="1"/>
        <end position="12"/>
    </location>
</feature>
<feature type="region of interest" description="Disordered" evidence="1">
    <location>
        <begin position="1"/>
        <end position="59"/>
    </location>
</feature>
<dbReference type="Proteomes" id="UP000183567">
    <property type="component" value="Unassembled WGS sequence"/>
</dbReference>
<evidence type="ECO:0000313" key="2">
    <source>
        <dbReference type="EMBL" id="OJA15508.1"/>
    </source>
</evidence>
<dbReference type="AlphaFoldDB" id="A0A1J8QV18"/>
<feature type="compositionally biased region" description="Acidic residues" evidence="1">
    <location>
        <begin position="32"/>
        <end position="47"/>
    </location>
</feature>
<keyword evidence="3" id="KW-1185">Reference proteome</keyword>
<reference evidence="2 3" key="1">
    <citation type="submission" date="2016-03" db="EMBL/GenBank/DDBJ databases">
        <title>Comparative genomics of the ectomycorrhizal sister species Rhizopogon vinicolor and Rhizopogon vesiculosus (Basidiomycota: Boletales) reveals a divergence of the mating type B locus.</title>
        <authorList>
            <person name="Mujic A.B."/>
            <person name="Kuo A."/>
            <person name="Tritt A."/>
            <person name="Lipzen A."/>
            <person name="Chen C."/>
            <person name="Johnson J."/>
            <person name="Sharma A."/>
            <person name="Barry K."/>
            <person name="Grigoriev I.V."/>
            <person name="Spatafora J.W."/>
        </authorList>
    </citation>
    <scope>NUCLEOTIDE SEQUENCE [LARGE SCALE GENOMIC DNA]</scope>
    <source>
        <strain evidence="2 3">AM-OR11-056</strain>
    </source>
</reference>
<organism evidence="2 3">
    <name type="scientific">Rhizopogon vesiculosus</name>
    <dbReference type="NCBI Taxonomy" id="180088"/>
    <lineage>
        <taxon>Eukaryota</taxon>
        <taxon>Fungi</taxon>
        <taxon>Dikarya</taxon>
        <taxon>Basidiomycota</taxon>
        <taxon>Agaricomycotina</taxon>
        <taxon>Agaricomycetes</taxon>
        <taxon>Agaricomycetidae</taxon>
        <taxon>Boletales</taxon>
        <taxon>Suillineae</taxon>
        <taxon>Rhizopogonaceae</taxon>
        <taxon>Rhizopogon</taxon>
    </lineage>
</organism>
<proteinExistence type="predicted"/>
<comment type="caution">
    <text evidence="2">The sequence shown here is derived from an EMBL/GenBank/DDBJ whole genome shotgun (WGS) entry which is preliminary data.</text>
</comment>